<feature type="compositionally biased region" description="Low complexity" evidence="2">
    <location>
        <begin position="626"/>
        <end position="640"/>
    </location>
</feature>
<feature type="region of interest" description="Disordered" evidence="2">
    <location>
        <begin position="157"/>
        <end position="176"/>
    </location>
</feature>
<proteinExistence type="predicted"/>
<name>A0A0P7AX90_9HYPO</name>
<feature type="compositionally biased region" description="Polar residues" evidence="2">
    <location>
        <begin position="71"/>
        <end position="80"/>
    </location>
</feature>
<feature type="compositionally biased region" description="Polar residues" evidence="2">
    <location>
        <begin position="724"/>
        <end position="733"/>
    </location>
</feature>
<evidence type="ECO:0000256" key="1">
    <source>
        <dbReference type="SAM" id="Coils"/>
    </source>
</evidence>
<sequence>MSTPRRRSARLAGTGPTKSKAAAPSLSSVTEYAEAPERQHLDVPSSPALGPSTPTSSAVKPPHDEMHPSKAHQTMGQPSSALRLGFTDIKTNNRDGSRIGVPSTPSRIGVPASPFTFRVAREAAETELSSDAQRLMDELREQAAMIKADLVAQREAESAAADAHDRKIAKPKGKSSRFSAAHMAEFKKMDSIEGHASAWRAQNGRFTPVVSTLKRSPSKADLDATPTSQFKASLKHSPSKADLDATPTSQFKAGLKRSPSKAKLETTPTSQLKTGIPRSPSKADLQPATPTTPRIKPSLKRKSSRANLQDYQQSPSPKKAAAPSLVEPQIFANVGQRVPSKRFKHNLEDDTSTARPVSRDGTSIPRPKSSGAGSSKAPPPLSGLARLMSPTKASLFQTAAQGKPTISLVKAPSKTDLSRTLTKSASLQSLTSPAKPETPRSRVISPGRFERVKSILRGHRTASGNAHTAIPQPAGSQTPAPPKIEKALPPVPLTTPRRKVTKHVAFTPEVSRIATEQASPSPQKMMSKSQPLRTLEEDQYPALDAVLAKGQSDDALYPDLSGFRPLPELPGIQGAAKPPSVPGTFTFRSDHTIEFGGAPAAGFGGSEGQSSIRQVRQSLKPAPAMPGSFPGSFPAPASPSTHPNKENKAPAATKILLGAPHGMSNKKRHRASWDEEETEKEEADRAAKKRKSQHVPEGEALLAPRLIGSTPMNSSKKARAGRSVSATPGSASPTKKRGIISMSRLNMLARPKHRG</sequence>
<feature type="coiled-coil region" evidence="1">
    <location>
        <begin position="129"/>
        <end position="156"/>
    </location>
</feature>
<evidence type="ECO:0000256" key="2">
    <source>
        <dbReference type="SAM" id="MobiDB-lite"/>
    </source>
</evidence>
<gene>
    <name evidence="3" type="ORF">AK830_g3927</name>
</gene>
<feature type="region of interest" description="Disordered" evidence="2">
    <location>
        <begin position="1"/>
        <end position="111"/>
    </location>
</feature>
<feature type="compositionally biased region" description="Polar residues" evidence="2">
    <location>
        <begin position="305"/>
        <end position="316"/>
    </location>
</feature>
<protein>
    <recommendedName>
        <fullName evidence="5">Erythromycin esterase</fullName>
    </recommendedName>
</protein>
<feature type="compositionally biased region" description="Polar residues" evidence="2">
    <location>
        <begin position="608"/>
        <end position="617"/>
    </location>
</feature>
<feature type="region of interest" description="Disordered" evidence="2">
    <location>
        <begin position="568"/>
        <end position="740"/>
    </location>
</feature>
<organism evidence="3 4">
    <name type="scientific">Neonectria ditissima</name>
    <dbReference type="NCBI Taxonomy" id="78410"/>
    <lineage>
        <taxon>Eukaryota</taxon>
        <taxon>Fungi</taxon>
        <taxon>Dikarya</taxon>
        <taxon>Ascomycota</taxon>
        <taxon>Pezizomycotina</taxon>
        <taxon>Sordariomycetes</taxon>
        <taxon>Hypocreomycetidae</taxon>
        <taxon>Hypocreales</taxon>
        <taxon>Nectriaceae</taxon>
        <taxon>Neonectria</taxon>
    </lineage>
</organism>
<feature type="region of interest" description="Disordered" evidence="2">
    <location>
        <begin position="201"/>
        <end position="389"/>
    </location>
</feature>
<feature type="compositionally biased region" description="Basic and acidic residues" evidence="2">
    <location>
        <begin position="157"/>
        <end position="168"/>
    </location>
</feature>
<dbReference type="Proteomes" id="UP000050424">
    <property type="component" value="Unassembled WGS sequence"/>
</dbReference>
<reference evidence="3 4" key="1">
    <citation type="submission" date="2015-09" db="EMBL/GenBank/DDBJ databases">
        <title>Draft genome of a European isolate of the apple canker pathogen Neonectria ditissima.</title>
        <authorList>
            <person name="Gomez-Cortecero A."/>
            <person name="Harrison R.J."/>
            <person name="Armitage A.D."/>
        </authorList>
    </citation>
    <scope>NUCLEOTIDE SEQUENCE [LARGE SCALE GENOMIC DNA]</scope>
    <source>
        <strain evidence="3 4">R09/05</strain>
    </source>
</reference>
<dbReference type="STRING" id="78410.A0A0P7AX90"/>
<dbReference type="AlphaFoldDB" id="A0A0P7AX90"/>
<evidence type="ECO:0000313" key="3">
    <source>
        <dbReference type="EMBL" id="KPM42615.1"/>
    </source>
</evidence>
<keyword evidence="4" id="KW-1185">Reference proteome</keyword>
<feature type="region of interest" description="Disordered" evidence="2">
    <location>
        <begin position="401"/>
        <end position="494"/>
    </location>
</feature>
<dbReference type="EMBL" id="LKCW01000045">
    <property type="protein sequence ID" value="KPM42615.1"/>
    <property type="molecule type" value="Genomic_DNA"/>
</dbReference>
<comment type="caution">
    <text evidence="3">The sequence shown here is derived from an EMBL/GenBank/DDBJ whole genome shotgun (WGS) entry which is preliminary data.</text>
</comment>
<dbReference type="OrthoDB" id="5204833at2759"/>
<evidence type="ECO:0008006" key="5">
    <source>
        <dbReference type="Google" id="ProtNLM"/>
    </source>
</evidence>
<evidence type="ECO:0000313" key="4">
    <source>
        <dbReference type="Proteomes" id="UP000050424"/>
    </source>
</evidence>
<feature type="compositionally biased region" description="Polar residues" evidence="2">
    <location>
        <begin position="418"/>
        <end position="432"/>
    </location>
</feature>
<keyword evidence="1" id="KW-0175">Coiled coil</keyword>
<accession>A0A0P7AX90</accession>
<feature type="compositionally biased region" description="Low complexity" evidence="2">
    <location>
        <begin position="367"/>
        <end position="376"/>
    </location>
</feature>